<feature type="domain" description="Calcineurin-like phosphoesterase" evidence="1">
    <location>
        <begin position="35"/>
        <end position="216"/>
    </location>
</feature>
<dbReference type="Pfam" id="PF00149">
    <property type="entry name" value="Metallophos"/>
    <property type="match status" value="1"/>
</dbReference>
<dbReference type="EMBL" id="FPAG01000006">
    <property type="protein sequence ID" value="SFS95535.1"/>
    <property type="molecule type" value="Genomic_DNA"/>
</dbReference>
<dbReference type="Gene3D" id="3.60.21.10">
    <property type="match status" value="1"/>
</dbReference>
<dbReference type="PANTHER" id="PTHR43143:SF1">
    <property type="entry name" value="SERINE_THREONINE-PROTEIN PHOSPHATASE CPPED1"/>
    <property type="match status" value="1"/>
</dbReference>
<evidence type="ECO:0000259" key="1">
    <source>
        <dbReference type="Pfam" id="PF00149"/>
    </source>
</evidence>
<reference evidence="2 3" key="1">
    <citation type="submission" date="2016-10" db="EMBL/GenBank/DDBJ databases">
        <authorList>
            <person name="de Groot N.N."/>
        </authorList>
    </citation>
    <scope>NUCLEOTIDE SEQUENCE [LARGE SCALE GENOMIC DNA]</scope>
    <source>
        <strain evidence="2 3">CGMCC 1.6114</strain>
    </source>
</reference>
<dbReference type="Proteomes" id="UP000183209">
    <property type="component" value="Unassembled WGS sequence"/>
</dbReference>
<organism evidence="2 3">
    <name type="scientific">Zhouia amylolytica</name>
    <dbReference type="NCBI Taxonomy" id="376730"/>
    <lineage>
        <taxon>Bacteria</taxon>
        <taxon>Pseudomonadati</taxon>
        <taxon>Bacteroidota</taxon>
        <taxon>Flavobacteriia</taxon>
        <taxon>Flavobacteriales</taxon>
        <taxon>Flavobacteriaceae</taxon>
        <taxon>Zhouia</taxon>
    </lineage>
</organism>
<dbReference type="PROSITE" id="PS51318">
    <property type="entry name" value="TAT"/>
    <property type="match status" value="1"/>
</dbReference>
<dbReference type="RefSeq" id="WP_074978947.1">
    <property type="nucleotide sequence ID" value="NZ_FPAG01000006.1"/>
</dbReference>
<name>A0A1I6U275_9FLAO</name>
<proteinExistence type="predicted"/>
<gene>
    <name evidence="2" type="ORF">SAMN04487906_2322</name>
</gene>
<accession>A0A1I6U275</accession>
<evidence type="ECO:0000313" key="2">
    <source>
        <dbReference type="EMBL" id="SFS95535.1"/>
    </source>
</evidence>
<dbReference type="InterPro" id="IPR004843">
    <property type="entry name" value="Calcineurin-like_PHP"/>
</dbReference>
<protein>
    <submittedName>
        <fullName evidence="2">3',5'-cyclic AMP phosphodiesterase CpdA</fullName>
    </submittedName>
</protein>
<evidence type="ECO:0000313" key="3">
    <source>
        <dbReference type="Proteomes" id="UP000183209"/>
    </source>
</evidence>
<dbReference type="SUPFAM" id="SSF56300">
    <property type="entry name" value="Metallo-dependent phosphatases"/>
    <property type="match status" value="1"/>
</dbReference>
<dbReference type="InterPro" id="IPR051918">
    <property type="entry name" value="STPP_CPPED1"/>
</dbReference>
<sequence length="323" mass="36457">MNDRRAFLKGALATSIVISLPSAAFSLFDKGNKALRVGMITDLHEDIMHDGLLRMEAFLKVMKRKKPDALIQLGDFAYPGDKNKEVIELFNNAHPNTLHVIGNHDMDAGYTREQCVDYWGMPDRFYVRKINGVSFVVLDGNDKGSPVHKGGYASYINEMQYQWLEQQLEQIDGPVVIVSHQPLAGAYAIDNAEQVQGLLAKHSDKILVAVNGHTHIDAHLEVQGIHYVHINSASYYWVGGKFQHDSYDESILKEHKYISYTCPYKEALFTLMTIDPKSRTISFSGKTSRWVGESPEELGFEGYENAIPGKEIVPEIRKREIKS</sequence>
<dbReference type="OrthoDB" id="9780884at2"/>
<dbReference type="GO" id="GO:0016787">
    <property type="term" value="F:hydrolase activity"/>
    <property type="evidence" value="ECO:0007669"/>
    <property type="project" value="InterPro"/>
</dbReference>
<dbReference type="AlphaFoldDB" id="A0A1I6U275"/>
<dbReference type="InterPro" id="IPR029052">
    <property type="entry name" value="Metallo-depent_PP-like"/>
</dbReference>
<dbReference type="PANTHER" id="PTHR43143">
    <property type="entry name" value="METALLOPHOSPHOESTERASE, CALCINEURIN SUPERFAMILY"/>
    <property type="match status" value="1"/>
</dbReference>
<dbReference type="InterPro" id="IPR006311">
    <property type="entry name" value="TAT_signal"/>
</dbReference>